<accession>A0A9C7LCB5</accession>
<gene>
    <name evidence="11" type="ORF">NEOCIP111885_03496</name>
</gene>
<dbReference type="Proteomes" id="UP000789845">
    <property type="component" value="Unassembled WGS sequence"/>
</dbReference>
<keyword evidence="8 10" id="KW-1133">Transmembrane helix</keyword>
<organism evidence="11 12">
    <name type="scientific">Pseudoneobacillus rhizosphaerae</name>
    <dbReference type="NCBI Taxonomy" id="2880968"/>
    <lineage>
        <taxon>Bacteria</taxon>
        <taxon>Bacillati</taxon>
        <taxon>Bacillota</taxon>
        <taxon>Bacilli</taxon>
        <taxon>Bacillales</taxon>
        <taxon>Bacillaceae</taxon>
        <taxon>Pseudoneobacillus</taxon>
    </lineage>
</organism>
<dbReference type="AlphaFoldDB" id="A0A9C7LCB5"/>
<evidence type="ECO:0000256" key="7">
    <source>
        <dbReference type="ARBA" id="ARBA00022779"/>
    </source>
</evidence>
<comment type="function">
    <text evidence="1 10">Controls the rotational direction of flagella during chemotaxis.</text>
</comment>
<evidence type="ECO:0000256" key="3">
    <source>
        <dbReference type="ARBA" id="ARBA00008281"/>
    </source>
</evidence>
<reference evidence="11" key="1">
    <citation type="submission" date="2021-10" db="EMBL/GenBank/DDBJ databases">
        <authorList>
            <person name="Criscuolo A."/>
        </authorList>
    </citation>
    <scope>NUCLEOTIDE SEQUENCE</scope>
    <source>
        <strain evidence="11">CIP111885</strain>
    </source>
</reference>
<keyword evidence="12" id="KW-1185">Reference proteome</keyword>
<protein>
    <recommendedName>
        <fullName evidence="10">Flagellar protein FliL</fullName>
    </recommendedName>
</protein>
<dbReference type="RefSeq" id="WP_230497990.1">
    <property type="nucleotide sequence ID" value="NZ_CAKJTG010000023.1"/>
</dbReference>
<evidence type="ECO:0000256" key="1">
    <source>
        <dbReference type="ARBA" id="ARBA00002254"/>
    </source>
</evidence>
<dbReference type="InterPro" id="IPR005503">
    <property type="entry name" value="FliL"/>
</dbReference>
<dbReference type="EMBL" id="CAKJTG010000023">
    <property type="protein sequence ID" value="CAG9609753.1"/>
    <property type="molecule type" value="Genomic_DNA"/>
</dbReference>
<dbReference type="GO" id="GO:0006935">
    <property type="term" value="P:chemotaxis"/>
    <property type="evidence" value="ECO:0007669"/>
    <property type="project" value="UniProtKB-KW"/>
</dbReference>
<dbReference type="GO" id="GO:0071978">
    <property type="term" value="P:bacterial-type flagellum-dependent swarming motility"/>
    <property type="evidence" value="ECO:0007669"/>
    <property type="project" value="TreeGrafter"/>
</dbReference>
<evidence type="ECO:0000256" key="2">
    <source>
        <dbReference type="ARBA" id="ARBA00004162"/>
    </source>
</evidence>
<sequence length="140" mass="15947">MRAKLKPIILIIVAAILLLGGVWFFLHKSTIEEKTKELSADEIIAMSVKTENITTNLSSGGYVQLSFQLQTDSEKAKRELEKRDFQVKNVILKIFSSLTEDAINSPEETVQFEEQIKNEMNKLMQSGHIVKVYTTNKMIQ</sequence>
<evidence type="ECO:0000256" key="10">
    <source>
        <dbReference type="RuleBase" id="RU364125"/>
    </source>
</evidence>
<evidence type="ECO:0000256" key="5">
    <source>
        <dbReference type="ARBA" id="ARBA00022500"/>
    </source>
</evidence>
<evidence type="ECO:0000256" key="6">
    <source>
        <dbReference type="ARBA" id="ARBA00022692"/>
    </source>
</evidence>
<evidence type="ECO:0000256" key="4">
    <source>
        <dbReference type="ARBA" id="ARBA00022475"/>
    </source>
</evidence>
<comment type="subcellular location">
    <subcellularLocation>
        <location evidence="2">Cell membrane</location>
        <topology evidence="2">Single-pass membrane protein</topology>
    </subcellularLocation>
</comment>
<evidence type="ECO:0000313" key="12">
    <source>
        <dbReference type="Proteomes" id="UP000789845"/>
    </source>
</evidence>
<comment type="caution">
    <text evidence="11">The sequence shown here is derived from an EMBL/GenBank/DDBJ whole genome shotgun (WGS) entry which is preliminary data.</text>
</comment>
<evidence type="ECO:0000313" key="11">
    <source>
        <dbReference type="EMBL" id="CAG9609753.1"/>
    </source>
</evidence>
<dbReference type="GO" id="GO:0005886">
    <property type="term" value="C:plasma membrane"/>
    <property type="evidence" value="ECO:0007669"/>
    <property type="project" value="UniProtKB-SubCell"/>
</dbReference>
<dbReference type="PANTHER" id="PTHR35091">
    <property type="entry name" value="FLAGELLAR PROTEIN FLIL"/>
    <property type="match status" value="1"/>
</dbReference>
<dbReference type="Pfam" id="PF03748">
    <property type="entry name" value="FliL"/>
    <property type="match status" value="1"/>
</dbReference>
<dbReference type="GO" id="GO:0009425">
    <property type="term" value="C:bacterial-type flagellum basal body"/>
    <property type="evidence" value="ECO:0007669"/>
    <property type="project" value="InterPro"/>
</dbReference>
<keyword evidence="6 10" id="KW-0812">Transmembrane</keyword>
<proteinExistence type="inferred from homology"/>
<evidence type="ECO:0000256" key="8">
    <source>
        <dbReference type="ARBA" id="ARBA00022989"/>
    </source>
</evidence>
<evidence type="ECO:0000256" key="9">
    <source>
        <dbReference type="ARBA" id="ARBA00023136"/>
    </source>
</evidence>
<keyword evidence="7 10" id="KW-0283">Flagellar rotation</keyword>
<keyword evidence="5 10" id="KW-0145">Chemotaxis</keyword>
<keyword evidence="4 10" id="KW-1003">Cell membrane</keyword>
<dbReference type="PANTHER" id="PTHR35091:SF2">
    <property type="entry name" value="FLAGELLAR PROTEIN FLIL"/>
    <property type="match status" value="1"/>
</dbReference>
<keyword evidence="9 10" id="KW-0472">Membrane</keyword>
<comment type="similarity">
    <text evidence="3 10">Belongs to the FliL family.</text>
</comment>
<feature type="transmembrane region" description="Helical" evidence="10">
    <location>
        <begin position="7"/>
        <end position="26"/>
    </location>
</feature>
<name>A0A9C7LCB5_9BACI</name>